<gene>
    <name evidence="2" type="ORF">HXK03_01560</name>
</gene>
<dbReference type="Gene3D" id="3.30.2010.20">
    <property type="match status" value="1"/>
</dbReference>
<name>A0A929MY49_9ACTO</name>
<dbReference type="CDD" id="cd12954">
    <property type="entry name" value="MMP_TTHA0227_like_1"/>
    <property type="match status" value="1"/>
</dbReference>
<proteinExistence type="predicted"/>
<accession>A0A929MY49</accession>
<evidence type="ECO:0000313" key="2">
    <source>
        <dbReference type="EMBL" id="MBF0939552.1"/>
    </source>
</evidence>
<feature type="region of interest" description="Disordered" evidence="1">
    <location>
        <begin position="1"/>
        <end position="20"/>
    </location>
</feature>
<dbReference type="Proteomes" id="UP000718630">
    <property type="component" value="Unassembled WGS sequence"/>
</dbReference>
<evidence type="ECO:0000313" key="3">
    <source>
        <dbReference type="Proteomes" id="UP000718630"/>
    </source>
</evidence>
<dbReference type="InterPro" id="IPR038555">
    <property type="entry name" value="Zincin_1_sf"/>
</dbReference>
<comment type="caution">
    <text evidence="2">The sequence shown here is derived from an EMBL/GenBank/DDBJ whole genome shotgun (WGS) entry which is preliminary data.</text>
</comment>
<protein>
    <submittedName>
        <fullName evidence="2">Metallopeptidase family protein</fullName>
    </submittedName>
</protein>
<feature type="compositionally biased region" description="Basic residues" evidence="1">
    <location>
        <begin position="1"/>
        <end position="17"/>
    </location>
</feature>
<dbReference type="EMBL" id="JABZFZ010000045">
    <property type="protein sequence ID" value="MBF0939552.1"/>
    <property type="molecule type" value="Genomic_DNA"/>
</dbReference>
<evidence type="ECO:0000256" key="1">
    <source>
        <dbReference type="SAM" id="MobiDB-lite"/>
    </source>
</evidence>
<organism evidence="2 3">
    <name type="scientific">Schaalia georgiae</name>
    <dbReference type="NCBI Taxonomy" id="52768"/>
    <lineage>
        <taxon>Bacteria</taxon>
        <taxon>Bacillati</taxon>
        <taxon>Actinomycetota</taxon>
        <taxon>Actinomycetes</taxon>
        <taxon>Actinomycetales</taxon>
        <taxon>Actinomycetaceae</taxon>
        <taxon>Schaalia</taxon>
    </lineage>
</organism>
<reference evidence="2" key="1">
    <citation type="submission" date="2020-04" db="EMBL/GenBank/DDBJ databases">
        <title>Deep metagenomics examines the oral microbiome during advanced dental caries in children, revealing novel taxa and co-occurrences with host molecules.</title>
        <authorList>
            <person name="Baker J.L."/>
            <person name="Morton J.T."/>
            <person name="Dinis M."/>
            <person name="Alvarez R."/>
            <person name="Tran N.C."/>
            <person name="Knight R."/>
            <person name="Edlund A."/>
        </authorList>
    </citation>
    <scope>NUCLEOTIDE SEQUENCE</scope>
    <source>
        <strain evidence="2">JCVI_32_bin.64</strain>
    </source>
</reference>
<sequence>MHPSVRRRSARDRHGRGSRSPLFFPGTPAWRTRREDFDLLVSSLVAELADRWPAVSSIEFATEDVPPSDPAPWESHSVVLARIFPADRRRGLRDRIVVYRLPLALRCAPAEVEGVTRRLLVERISHVLALPPDEIDDLLR</sequence>
<dbReference type="SUPFAM" id="SSF55486">
    <property type="entry name" value="Metalloproteases ('zincins'), catalytic domain"/>
    <property type="match status" value="1"/>
</dbReference>
<dbReference type="AlphaFoldDB" id="A0A929MY49"/>